<comment type="caution">
    <text evidence="1">The sequence shown here is derived from an EMBL/GenBank/DDBJ whole genome shotgun (WGS) entry which is preliminary data.</text>
</comment>
<accession>U2LBX7</accession>
<dbReference type="AlphaFoldDB" id="U2LBX7"/>
<protein>
    <submittedName>
        <fullName evidence="1">Uncharacterized protein</fullName>
    </submittedName>
</protein>
<evidence type="ECO:0000313" key="1">
    <source>
        <dbReference type="EMBL" id="ERK01821.1"/>
    </source>
</evidence>
<proteinExistence type="predicted"/>
<reference evidence="1 2" key="1">
    <citation type="submission" date="2013-08" db="EMBL/GenBank/DDBJ databases">
        <authorList>
            <person name="Durkin A.S."/>
            <person name="Haft D.R."/>
            <person name="McCorrison J."/>
            <person name="Torralba M."/>
            <person name="Gillis M."/>
            <person name="Haft D.H."/>
            <person name="Methe B."/>
            <person name="Sutton G."/>
            <person name="Nelson K.E."/>
        </authorList>
    </citation>
    <scope>NUCLEOTIDE SEQUENCE [LARGE SCALE GENOMIC DNA]</scope>
    <source>
        <strain evidence="1 2">F0493</strain>
    </source>
</reference>
<dbReference type="Proteomes" id="UP000017023">
    <property type="component" value="Unassembled WGS sequence"/>
</dbReference>
<dbReference type="EMBL" id="AWGW01000007">
    <property type="protein sequence ID" value="ERK01821.1"/>
    <property type="molecule type" value="Genomic_DNA"/>
</dbReference>
<evidence type="ECO:0000313" key="2">
    <source>
        <dbReference type="Proteomes" id="UP000017023"/>
    </source>
</evidence>
<dbReference type="PATRIC" id="fig|1395125.3.peg.745"/>
<sequence>MKENFCLCIVAMMQQKLRGDEKSVAKIQKSLEMVEWSL</sequence>
<name>U2LBX7_9BACT</name>
<organism evidence="1 2">
    <name type="scientific">Segatella salivae F0493</name>
    <dbReference type="NCBI Taxonomy" id="1395125"/>
    <lineage>
        <taxon>Bacteria</taxon>
        <taxon>Pseudomonadati</taxon>
        <taxon>Bacteroidota</taxon>
        <taxon>Bacteroidia</taxon>
        <taxon>Bacteroidales</taxon>
        <taxon>Prevotellaceae</taxon>
        <taxon>Segatella</taxon>
    </lineage>
</organism>
<gene>
    <name evidence="1" type="ORF">HMPREF9145_0157</name>
</gene>